<evidence type="ECO:0000313" key="2">
    <source>
        <dbReference type="EMBL" id="CAF1531031.1"/>
    </source>
</evidence>
<dbReference type="AlphaFoldDB" id="A0A815VIU6"/>
<name>A0A815VIU6_9BILA</name>
<proteinExistence type="predicted"/>
<reference evidence="2" key="1">
    <citation type="submission" date="2021-02" db="EMBL/GenBank/DDBJ databases">
        <authorList>
            <person name="Nowell W R."/>
        </authorList>
    </citation>
    <scope>NUCLEOTIDE SEQUENCE</scope>
</reference>
<keyword evidence="1" id="KW-1133">Transmembrane helix</keyword>
<feature type="non-terminal residue" evidence="2">
    <location>
        <position position="87"/>
    </location>
</feature>
<sequence>MGKDFLDLQKVIANESHWVKLPYIPSDIKAIIDFITSTAKPTTTSNLERWTKHPFSLTTIVLVATTAALIIVLFRAAKPADLARSLL</sequence>
<gene>
    <name evidence="2" type="ORF">JYZ213_LOCUS45141</name>
</gene>
<protein>
    <submittedName>
        <fullName evidence="2">Uncharacterized protein</fullName>
    </submittedName>
</protein>
<dbReference type="EMBL" id="CAJNOG010003421">
    <property type="protein sequence ID" value="CAF1531031.1"/>
    <property type="molecule type" value="Genomic_DNA"/>
</dbReference>
<organism evidence="2 3">
    <name type="scientific">Adineta steineri</name>
    <dbReference type="NCBI Taxonomy" id="433720"/>
    <lineage>
        <taxon>Eukaryota</taxon>
        <taxon>Metazoa</taxon>
        <taxon>Spiralia</taxon>
        <taxon>Gnathifera</taxon>
        <taxon>Rotifera</taxon>
        <taxon>Eurotatoria</taxon>
        <taxon>Bdelloidea</taxon>
        <taxon>Adinetida</taxon>
        <taxon>Adinetidae</taxon>
        <taxon>Adineta</taxon>
    </lineage>
</organism>
<comment type="caution">
    <text evidence="2">The sequence shown here is derived from an EMBL/GenBank/DDBJ whole genome shotgun (WGS) entry which is preliminary data.</text>
</comment>
<accession>A0A815VIU6</accession>
<dbReference type="Proteomes" id="UP000663845">
    <property type="component" value="Unassembled WGS sequence"/>
</dbReference>
<feature type="transmembrane region" description="Helical" evidence="1">
    <location>
        <begin position="55"/>
        <end position="77"/>
    </location>
</feature>
<evidence type="ECO:0000256" key="1">
    <source>
        <dbReference type="SAM" id="Phobius"/>
    </source>
</evidence>
<keyword evidence="1" id="KW-0472">Membrane</keyword>
<evidence type="ECO:0000313" key="3">
    <source>
        <dbReference type="Proteomes" id="UP000663845"/>
    </source>
</evidence>
<keyword evidence="1" id="KW-0812">Transmembrane</keyword>